<protein>
    <recommendedName>
        <fullName evidence="2">VWFA domain-containing protein</fullName>
    </recommendedName>
</protein>
<proteinExistence type="predicted"/>
<dbReference type="PANTHER" id="PTHR10579">
    <property type="entry name" value="CALCIUM-ACTIVATED CHLORIDE CHANNEL REGULATOR"/>
    <property type="match status" value="1"/>
</dbReference>
<dbReference type="PANTHER" id="PTHR10579:SF43">
    <property type="entry name" value="ZINC FINGER (C3HC4-TYPE RING FINGER) FAMILY PROTEIN"/>
    <property type="match status" value="1"/>
</dbReference>
<reference evidence="3 4" key="1">
    <citation type="submission" date="2019-03" db="EMBL/GenBank/DDBJ databases">
        <title>Single cell metagenomics reveals metabolic interactions within the superorganism composed of flagellate Streblomastix strix and complex community of Bacteroidetes bacteria on its surface.</title>
        <authorList>
            <person name="Treitli S.C."/>
            <person name="Kolisko M."/>
            <person name="Husnik F."/>
            <person name="Keeling P."/>
            <person name="Hampl V."/>
        </authorList>
    </citation>
    <scope>NUCLEOTIDE SEQUENCE [LARGE SCALE GENOMIC DNA]</scope>
    <source>
        <strain evidence="3">ST1C</strain>
    </source>
</reference>
<evidence type="ECO:0000259" key="2">
    <source>
        <dbReference type="PROSITE" id="PS50234"/>
    </source>
</evidence>
<feature type="region of interest" description="Disordered" evidence="1">
    <location>
        <begin position="1"/>
        <end position="41"/>
    </location>
</feature>
<dbReference type="OrthoDB" id="687730at2759"/>
<dbReference type="InterPro" id="IPR002035">
    <property type="entry name" value="VWF_A"/>
</dbReference>
<dbReference type="Proteomes" id="UP000324800">
    <property type="component" value="Unassembled WGS sequence"/>
</dbReference>
<feature type="non-terminal residue" evidence="3">
    <location>
        <position position="219"/>
    </location>
</feature>
<dbReference type="EMBL" id="SNRW01031439">
    <property type="protein sequence ID" value="KAA6357428.1"/>
    <property type="molecule type" value="Genomic_DNA"/>
</dbReference>
<name>A0A5J4TGP4_9EUKA</name>
<dbReference type="Gene3D" id="3.40.50.410">
    <property type="entry name" value="von Willebrand factor, type A domain"/>
    <property type="match status" value="1"/>
</dbReference>
<gene>
    <name evidence="3" type="ORF">EZS28_047045</name>
</gene>
<sequence length="219" mass="23697">MKGAEPPLPQLRGLPPPKPPVWGICPRPSFRGASPPKPHTKRGFAHLDPLRGSPPTLDRLVLILNSLALRPENQDSMSSFLQHTIDSSVRAIPSNSTNVKVNVLITITAPKAVNAVERAPVCVILVIDKSGSMEDENKLANAIEAGQVLVDQLEERDKLGIVEFDHSITTHQEITPAKDKERLKRVLAGIRTGGCTNISDALIRAQQMLAGPTAQGTKR</sequence>
<evidence type="ECO:0000313" key="4">
    <source>
        <dbReference type="Proteomes" id="UP000324800"/>
    </source>
</evidence>
<evidence type="ECO:0000256" key="1">
    <source>
        <dbReference type="SAM" id="MobiDB-lite"/>
    </source>
</evidence>
<dbReference type="InterPro" id="IPR036465">
    <property type="entry name" value="vWFA_dom_sf"/>
</dbReference>
<accession>A0A5J4TGP4</accession>
<dbReference type="PROSITE" id="PS50234">
    <property type="entry name" value="VWFA"/>
    <property type="match status" value="1"/>
</dbReference>
<evidence type="ECO:0000313" key="3">
    <source>
        <dbReference type="EMBL" id="KAA6357428.1"/>
    </source>
</evidence>
<dbReference type="InterPro" id="IPR051266">
    <property type="entry name" value="CLCR"/>
</dbReference>
<dbReference type="AlphaFoldDB" id="A0A5J4TGP4"/>
<dbReference type="SUPFAM" id="SSF53300">
    <property type="entry name" value="vWA-like"/>
    <property type="match status" value="1"/>
</dbReference>
<organism evidence="3 4">
    <name type="scientific">Streblomastix strix</name>
    <dbReference type="NCBI Taxonomy" id="222440"/>
    <lineage>
        <taxon>Eukaryota</taxon>
        <taxon>Metamonada</taxon>
        <taxon>Preaxostyla</taxon>
        <taxon>Oxymonadida</taxon>
        <taxon>Streblomastigidae</taxon>
        <taxon>Streblomastix</taxon>
    </lineage>
</organism>
<dbReference type="Pfam" id="PF13519">
    <property type="entry name" value="VWA_2"/>
    <property type="match status" value="1"/>
</dbReference>
<comment type="caution">
    <text evidence="3">The sequence shown here is derived from an EMBL/GenBank/DDBJ whole genome shotgun (WGS) entry which is preliminary data.</text>
</comment>
<feature type="domain" description="VWFA" evidence="2">
    <location>
        <begin position="122"/>
        <end position="219"/>
    </location>
</feature>
<feature type="compositionally biased region" description="Pro residues" evidence="1">
    <location>
        <begin position="1"/>
        <end position="20"/>
    </location>
</feature>